<proteinExistence type="predicted"/>
<dbReference type="InterPro" id="IPR017517">
    <property type="entry name" value="Maleyloyr_isom"/>
</dbReference>
<dbReference type="RefSeq" id="WP_212526515.1">
    <property type="nucleotide sequence ID" value="NZ_JAGSOG010000004.1"/>
</dbReference>
<protein>
    <submittedName>
        <fullName evidence="2">TIGR03084 family protein</fullName>
    </submittedName>
</protein>
<organism evidence="2 3">
    <name type="scientific">Actinospica durhamensis</name>
    <dbReference type="NCBI Taxonomy" id="1508375"/>
    <lineage>
        <taxon>Bacteria</taxon>
        <taxon>Bacillati</taxon>
        <taxon>Actinomycetota</taxon>
        <taxon>Actinomycetes</taxon>
        <taxon>Catenulisporales</taxon>
        <taxon>Actinospicaceae</taxon>
        <taxon>Actinospica</taxon>
    </lineage>
</organism>
<dbReference type="NCBIfam" id="TIGR03084">
    <property type="entry name" value="TIGR03084 family metal-binding protein"/>
    <property type="match status" value="1"/>
</dbReference>
<dbReference type="Gene3D" id="1.20.120.450">
    <property type="entry name" value="dinb family like domain"/>
    <property type="match status" value="1"/>
</dbReference>
<dbReference type="NCBIfam" id="TIGR03083">
    <property type="entry name" value="maleylpyruvate isomerase family mycothiol-dependent enzyme"/>
    <property type="match status" value="1"/>
</dbReference>
<dbReference type="InterPro" id="IPR034660">
    <property type="entry name" value="DinB/YfiT-like"/>
</dbReference>
<dbReference type="SUPFAM" id="SSF109854">
    <property type="entry name" value="DinB/YfiT-like putative metalloenzymes"/>
    <property type="match status" value="1"/>
</dbReference>
<accession>A0A941EKE9</accession>
<dbReference type="GO" id="GO:0046872">
    <property type="term" value="F:metal ion binding"/>
    <property type="evidence" value="ECO:0007669"/>
    <property type="project" value="InterPro"/>
</dbReference>
<keyword evidence="3" id="KW-1185">Reference proteome</keyword>
<feature type="domain" description="Mycothiol-dependent maleylpyruvate isomerase metal-binding" evidence="1">
    <location>
        <begin position="15"/>
        <end position="147"/>
    </location>
</feature>
<dbReference type="InterPro" id="IPR024344">
    <property type="entry name" value="MDMPI_metal-binding"/>
</dbReference>
<dbReference type="Pfam" id="PF11716">
    <property type="entry name" value="MDMPI_N"/>
    <property type="match status" value="1"/>
</dbReference>
<dbReference type="EMBL" id="JAGSOG010000004">
    <property type="protein sequence ID" value="MBR7831978.1"/>
    <property type="molecule type" value="Genomic_DNA"/>
</dbReference>
<dbReference type="AlphaFoldDB" id="A0A941EKE9"/>
<name>A0A941EKE9_9ACTN</name>
<reference evidence="2" key="1">
    <citation type="submission" date="2021-04" db="EMBL/GenBank/DDBJ databases">
        <title>Genome based classification of Actinospica acidithermotolerans sp. nov., an actinobacterium isolated from an Indonesian hot spring.</title>
        <authorList>
            <person name="Kusuma A.B."/>
            <person name="Putra K.E."/>
            <person name="Nafisah S."/>
            <person name="Loh J."/>
            <person name="Nouioui I."/>
            <person name="Goodfellow M."/>
        </authorList>
    </citation>
    <scope>NUCLEOTIDE SEQUENCE</scope>
    <source>
        <strain evidence="2">CSCA 57</strain>
    </source>
</reference>
<dbReference type="Proteomes" id="UP000675781">
    <property type="component" value="Unassembled WGS sequence"/>
</dbReference>
<evidence type="ECO:0000313" key="3">
    <source>
        <dbReference type="Proteomes" id="UP000675781"/>
    </source>
</evidence>
<evidence type="ECO:0000313" key="2">
    <source>
        <dbReference type="EMBL" id="MBR7831978.1"/>
    </source>
</evidence>
<dbReference type="InterPro" id="IPR017518">
    <property type="entry name" value="CHP03084"/>
</dbReference>
<evidence type="ECO:0000259" key="1">
    <source>
        <dbReference type="Pfam" id="PF11716"/>
    </source>
</evidence>
<gene>
    <name evidence="2" type="ORF">KDL01_01820</name>
</gene>
<comment type="caution">
    <text evidence="2">The sequence shown here is derived from an EMBL/GenBank/DDBJ whole genome shotgun (WGS) entry which is preliminary data.</text>
</comment>
<sequence>MSQQQDVYTDLVADGDELDALVAGLDPDRWATPTPAPGWTIAHQVAHLAFVSRLALLAAAQPEVFLAHAAQARADFQGAVNAALEEYLAEPPAEILARWRRDRAAAAGALAAIEPGATVPWLVTPLPPSVLAAAGMMENFGHGQDIADALGVRRVHTDRIGHLAWFGARTRDFGYLAHGLTPPQGEFRFELTGPSGVVWEFGPADATDRVTGPAVDFALLVSRRRHRDDLALKAAGAEAERWLDIAQAYRGPAGQGRRPGQFSASAS</sequence>